<protein>
    <submittedName>
        <fullName evidence="5">OmcA/MtrC family decaheme c-type cytochrome</fullName>
    </submittedName>
</protein>
<gene>
    <name evidence="5" type="ORF">JMA39_08985</name>
</gene>
<feature type="domain" description="Outer membrane cytochrome MtrC/MtrF-like" evidence="4">
    <location>
        <begin position="496"/>
        <end position="662"/>
    </location>
</feature>
<dbReference type="Pfam" id="PF22111">
    <property type="entry name" value="MtrC-MtrF_N"/>
    <property type="match status" value="1"/>
</dbReference>
<dbReference type="Proteomes" id="UP000604898">
    <property type="component" value="Unassembled WGS sequence"/>
</dbReference>
<dbReference type="InterPro" id="IPR054337">
    <property type="entry name" value="Mtrc-MtrF-like_dom_II/IV"/>
</dbReference>
<feature type="domain" description="Outer membrane cytochrome MtrC/MtrF-like" evidence="4">
    <location>
        <begin position="175"/>
        <end position="322"/>
    </location>
</feature>
<evidence type="ECO:0000256" key="2">
    <source>
        <dbReference type="SAM" id="SignalP"/>
    </source>
</evidence>
<dbReference type="SUPFAM" id="SSF48695">
    <property type="entry name" value="Multiheme cytochromes"/>
    <property type="match status" value="1"/>
</dbReference>
<evidence type="ECO:0000313" key="5">
    <source>
        <dbReference type="EMBL" id="MBL4913272.1"/>
    </source>
</evidence>
<feature type="signal peptide" evidence="2">
    <location>
        <begin position="1"/>
        <end position="21"/>
    </location>
</feature>
<dbReference type="PANTHER" id="PTHR35038">
    <property type="entry name" value="DISSIMILATORY SULFITE REDUCTASE SIRA"/>
    <property type="match status" value="1"/>
</dbReference>
<dbReference type="PROSITE" id="PS51257">
    <property type="entry name" value="PROKAR_LIPOPROTEIN"/>
    <property type="match status" value="1"/>
</dbReference>
<reference evidence="5 6" key="1">
    <citation type="submission" date="2021-01" db="EMBL/GenBank/DDBJ databases">
        <title>Genome sequence of Shewanella schlegeliana JCM 11561.</title>
        <authorList>
            <person name="Zhang H."/>
            <person name="Li C."/>
        </authorList>
    </citation>
    <scope>NUCLEOTIDE SEQUENCE [LARGE SCALE GENOMIC DNA]</scope>
    <source>
        <strain evidence="5 6">JCM 11561</strain>
    </source>
</reference>
<dbReference type="InterPro" id="IPR054334">
    <property type="entry name" value="MtrC-MtrF_dom_I"/>
</dbReference>
<dbReference type="Gene3D" id="1.10.720.180">
    <property type="match status" value="1"/>
</dbReference>
<proteinExistence type="predicted"/>
<feature type="chain" id="PRO_5047446920" evidence="2">
    <location>
        <begin position="22"/>
        <end position="671"/>
    </location>
</feature>
<dbReference type="InterPro" id="IPR051829">
    <property type="entry name" value="Multiheme_Cytochr_ET"/>
</dbReference>
<dbReference type="Pfam" id="PF22113">
    <property type="entry name" value="Mtrc-MtrF_II-IV_dom"/>
    <property type="match status" value="2"/>
</dbReference>
<feature type="domain" description="Decaheme cytochrome c component MtrC/MtrF" evidence="3">
    <location>
        <begin position="58"/>
        <end position="168"/>
    </location>
</feature>
<dbReference type="Gene3D" id="1.10.1130.10">
    <property type="entry name" value="Flavocytochrome C3, Chain A"/>
    <property type="match status" value="1"/>
</dbReference>
<sequence length="671" mass="71161">MMNTNKSKIALLLAAGAVSMALTGCGGDDGNDGNNGKPGGPAADVINVLNLKVTDVTYADGVPTINVFATNEEDLPVVGLTALEVKKVVQLIPQGATGAGNSAEWQYIGSQKEFVDQKNGNYSFTIPVEGYNSELTQRYNIIASASTLADGETAVPRTELSQDFSGEGYEATYTKDVVATASCNSCHAEGKKIYHGYTSSETCAACHTQEMADSKGKPQVAYNHLIHNVHNNAKMYGRNMDKSADTANAIVQDKCTTCHVEPTEGSDELGEWGNWSRVPTMETCTSCHVNIDFKAGQGHSQQADNSNCIACHNASWTEEIHTEGFTQTKALIDTYGMNTTLVVNEDKTATVTVSLIDANGEAVNATTLLPKLQRVEATTNVGPNNVQLGYYGKDSLNLVLNGKLDATAAINEEGNIVYTTKPLTFGTDDADTAFTFSGLSMCSENGEFVDCDKVAVEGNLDEKGYLLDAFYTGMKADLAFATFSGEAPSMRHVDSVNFDTCVSCHGDTFEIHKGSHHPGFVMSEQLAQIVDGKTIVGVDGCVACHTPDGTYAGGANMGALELKLHKVHSSGDYAAIAGMNCDQCHNDLNLDAFKQKGALATAGGSYTTPIAATCMSCHVYSPESEAKFAAHAEGQGALVNVDKALASDAAQLETCFFCHEPTPNDHTAVKM</sequence>
<accession>A0ABS1SXJ2</accession>
<dbReference type="RefSeq" id="WP_202721540.1">
    <property type="nucleotide sequence ID" value="NZ_BPEX01000003.1"/>
</dbReference>
<dbReference type="EMBL" id="JAESVD010000004">
    <property type="protein sequence ID" value="MBL4913272.1"/>
    <property type="molecule type" value="Genomic_DNA"/>
</dbReference>
<evidence type="ECO:0000259" key="3">
    <source>
        <dbReference type="Pfam" id="PF22111"/>
    </source>
</evidence>
<evidence type="ECO:0000256" key="1">
    <source>
        <dbReference type="ARBA" id="ARBA00022729"/>
    </source>
</evidence>
<comment type="caution">
    <text evidence="5">The sequence shown here is derived from an EMBL/GenBank/DDBJ whole genome shotgun (WGS) entry which is preliminary data.</text>
</comment>
<keyword evidence="1 2" id="KW-0732">Signal</keyword>
<evidence type="ECO:0000259" key="4">
    <source>
        <dbReference type="Pfam" id="PF22113"/>
    </source>
</evidence>
<organism evidence="5 6">
    <name type="scientific">Shewanella schlegeliana</name>
    <dbReference type="NCBI Taxonomy" id="190308"/>
    <lineage>
        <taxon>Bacteria</taxon>
        <taxon>Pseudomonadati</taxon>
        <taxon>Pseudomonadota</taxon>
        <taxon>Gammaproteobacteria</taxon>
        <taxon>Alteromonadales</taxon>
        <taxon>Shewanellaceae</taxon>
        <taxon>Shewanella</taxon>
    </lineage>
</organism>
<dbReference type="CDD" id="cd08168">
    <property type="entry name" value="Cytochrom_C3"/>
    <property type="match status" value="1"/>
</dbReference>
<evidence type="ECO:0000313" key="6">
    <source>
        <dbReference type="Proteomes" id="UP000604898"/>
    </source>
</evidence>
<dbReference type="NCBIfam" id="TIGR03507">
    <property type="entry name" value="decahem_SO1788"/>
    <property type="match status" value="1"/>
</dbReference>
<dbReference type="InterPro" id="IPR020014">
    <property type="entry name" value="Decahaem_cyt-c_OmcA/MtrC"/>
</dbReference>
<dbReference type="PANTHER" id="PTHR35038:SF6">
    <property type="entry name" value="SURFACE LOCALIZED DECAHEME CYTOCHROME C LIPOPROTEIN"/>
    <property type="match status" value="1"/>
</dbReference>
<dbReference type="InterPro" id="IPR036280">
    <property type="entry name" value="Multihaem_cyt_sf"/>
</dbReference>
<name>A0ABS1SXJ2_9GAMM</name>
<keyword evidence="6" id="KW-1185">Reference proteome</keyword>